<evidence type="ECO:0000313" key="1">
    <source>
        <dbReference type="EMBL" id="ORD96591.1"/>
    </source>
</evidence>
<keyword evidence="3" id="KW-1185">Reference proteome</keyword>
<reference evidence="3 4" key="1">
    <citation type="journal article" date="2017" name="Environ. Microbiol.">
        <title>Decay of the glycolytic pathway and adaptation to intranuclear parasitism within Enterocytozoonidae microsporidia.</title>
        <authorList>
            <person name="Wiredu Boakye D."/>
            <person name="Jaroenlak P."/>
            <person name="Prachumwat A."/>
            <person name="Williams T.A."/>
            <person name="Bateman K.S."/>
            <person name="Itsathitphaisarn O."/>
            <person name="Sritunyalucksana K."/>
            <person name="Paszkiewicz K.H."/>
            <person name="Moore K.A."/>
            <person name="Stentiford G.D."/>
            <person name="Williams B.A."/>
        </authorList>
    </citation>
    <scope>NUCLEOTIDE SEQUENCE [LARGE SCALE GENOMIC DNA]</scope>
    <source>
        <strain evidence="2">Canceri</strain>
        <strain evidence="4">canceri</strain>
        <strain evidence="1 3">GB1</strain>
    </source>
</reference>
<accession>A0A1X0Q9Y2</accession>
<organism evidence="1 3">
    <name type="scientific">Hepatospora eriocheir</name>
    <dbReference type="NCBI Taxonomy" id="1081669"/>
    <lineage>
        <taxon>Eukaryota</taxon>
        <taxon>Fungi</taxon>
        <taxon>Fungi incertae sedis</taxon>
        <taxon>Microsporidia</taxon>
        <taxon>Hepatosporidae</taxon>
        <taxon>Hepatospora</taxon>
    </lineage>
</organism>
<protein>
    <submittedName>
        <fullName evidence="1">Uncharacterized protein</fullName>
    </submittedName>
</protein>
<gene>
    <name evidence="2" type="ORF">A0H76_1430</name>
    <name evidence="1" type="ORF">HERIO_1485</name>
</gene>
<evidence type="ECO:0000313" key="2">
    <source>
        <dbReference type="EMBL" id="ORD99085.1"/>
    </source>
</evidence>
<evidence type="ECO:0000313" key="4">
    <source>
        <dbReference type="Proteomes" id="UP000192501"/>
    </source>
</evidence>
<dbReference type="AlphaFoldDB" id="A0A1X0Q9Y2"/>
<dbReference type="EMBL" id="LVKB01000074">
    <property type="protein sequence ID" value="ORD96591.1"/>
    <property type="molecule type" value="Genomic_DNA"/>
</dbReference>
<evidence type="ECO:0000313" key="3">
    <source>
        <dbReference type="Proteomes" id="UP000192356"/>
    </source>
</evidence>
<dbReference type="Proteomes" id="UP000192501">
    <property type="component" value="Unassembled WGS sequence"/>
</dbReference>
<sequence>MLFDYFSHKYKLVDNPLAGPFTIFYNNCKFKSKASYTDEKVVYAYFLWCNLSDDRKKFYEKIYLKQFDKIKDPGIQDYYLEKIEQTDKKEGKIKFSKLSMIKSKNVLTSEIKSSIPSSEKKLISPIGFDYLGSLRWKKGGYYTTKLVFLTFLREILKTHYTKDDYFNKLKNKEKLTSEECYKLAIHIGQIWNNLNSVQKKEWVKKSKEYYRQ</sequence>
<dbReference type="EMBL" id="LTAI01000304">
    <property type="protein sequence ID" value="ORD99085.1"/>
    <property type="molecule type" value="Genomic_DNA"/>
</dbReference>
<dbReference type="VEuPathDB" id="MicrosporidiaDB:HERIO_1485"/>
<dbReference type="VEuPathDB" id="MicrosporidiaDB:A0H76_1430"/>
<comment type="caution">
    <text evidence="1">The sequence shown here is derived from an EMBL/GenBank/DDBJ whole genome shotgun (WGS) entry which is preliminary data.</text>
</comment>
<proteinExistence type="predicted"/>
<name>A0A1X0Q9Y2_9MICR</name>
<dbReference type="Proteomes" id="UP000192356">
    <property type="component" value="Unassembled WGS sequence"/>
</dbReference>